<evidence type="ECO:0000313" key="2">
    <source>
        <dbReference type="EMBL" id="KOS17025.1"/>
    </source>
</evidence>
<organism evidence="2 3">
    <name type="scientific">Escovopsis weberi</name>
    <dbReference type="NCBI Taxonomy" id="150374"/>
    <lineage>
        <taxon>Eukaryota</taxon>
        <taxon>Fungi</taxon>
        <taxon>Dikarya</taxon>
        <taxon>Ascomycota</taxon>
        <taxon>Pezizomycotina</taxon>
        <taxon>Sordariomycetes</taxon>
        <taxon>Hypocreomycetidae</taxon>
        <taxon>Hypocreales</taxon>
        <taxon>Hypocreaceae</taxon>
        <taxon>Escovopsis</taxon>
    </lineage>
</organism>
<gene>
    <name evidence="2" type="ORF">ESCO_005953</name>
</gene>
<accession>A0A0M9VRW6</accession>
<name>A0A0M9VRW6_ESCWE</name>
<feature type="signal peptide" evidence="1">
    <location>
        <begin position="1"/>
        <end position="16"/>
    </location>
</feature>
<evidence type="ECO:0000256" key="1">
    <source>
        <dbReference type="SAM" id="SignalP"/>
    </source>
</evidence>
<reference evidence="2 3" key="1">
    <citation type="submission" date="2015-07" db="EMBL/GenBank/DDBJ databases">
        <title>The genome of the fungus Escovopsis weberi, a specialized disease agent of ant agriculture.</title>
        <authorList>
            <person name="de Man T.J."/>
            <person name="Stajich J.E."/>
            <person name="Kubicek C.P."/>
            <person name="Chenthamara K."/>
            <person name="Atanasova L."/>
            <person name="Druzhinina I.S."/>
            <person name="Birnbaum S."/>
            <person name="Barribeau S.M."/>
            <person name="Teiling C."/>
            <person name="Suen G."/>
            <person name="Currie C."/>
            <person name="Gerardo N.M."/>
        </authorList>
    </citation>
    <scope>NUCLEOTIDE SEQUENCE [LARGE SCALE GENOMIC DNA]</scope>
</reference>
<keyword evidence="3" id="KW-1185">Reference proteome</keyword>
<dbReference type="Proteomes" id="UP000053831">
    <property type="component" value="Unassembled WGS sequence"/>
</dbReference>
<evidence type="ECO:0000313" key="3">
    <source>
        <dbReference type="Proteomes" id="UP000053831"/>
    </source>
</evidence>
<proteinExistence type="predicted"/>
<dbReference type="EMBL" id="LGSR01000028">
    <property type="protein sequence ID" value="KOS17025.1"/>
    <property type="molecule type" value="Genomic_DNA"/>
</dbReference>
<sequence length="105" mass="10728">MHLLNILILLPALVLASPANEGPLTEFPQVDAIAQDASLAVYDLPHAAGGTTGAIQARAACPPSFPLFCSAYGFCCPPQAVGCCPAACCARGTTFCYNGHCYGPA</sequence>
<feature type="chain" id="PRO_5005839251" evidence="1">
    <location>
        <begin position="17"/>
        <end position="105"/>
    </location>
</feature>
<keyword evidence="1" id="KW-0732">Signal</keyword>
<dbReference type="OrthoDB" id="10503439at2759"/>
<comment type="caution">
    <text evidence="2">The sequence shown here is derived from an EMBL/GenBank/DDBJ whole genome shotgun (WGS) entry which is preliminary data.</text>
</comment>
<protein>
    <submittedName>
        <fullName evidence="2">Uncharacterized protein</fullName>
    </submittedName>
</protein>
<dbReference type="AlphaFoldDB" id="A0A0M9VRW6"/>